<feature type="coiled-coil region" evidence="4">
    <location>
        <begin position="183"/>
        <end position="234"/>
    </location>
</feature>
<dbReference type="SUPFAM" id="SSF58104">
    <property type="entry name" value="Methyl-accepting chemotaxis protein (MCP) signaling domain"/>
    <property type="match status" value="1"/>
</dbReference>
<dbReference type="PROSITE" id="PS50111">
    <property type="entry name" value="CHEMOTAXIS_TRANSDUC_2"/>
    <property type="match status" value="1"/>
</dbReference>
<keyword evidence="5" id="KW-1133">Transmembrane helix</keyword>
<protein>
    <recommendedName>
        <fullName evidence="6">Methyl-accepting transducer domain-containing protein</fullName>
    </recommendedName>
</protein>
<name>A0ABQ4R3N6_9HYPH</name>
<evidence type="ECO:0000313" key="7">
    <source>
        <dbReference type="EMBL" id="GJD52243.1"/>
    </source>
</evidence>
<reference evidence="7" key="1">
    <citation type="journal article" date="2021" name="Front. Microbiol.">
        <title>Comprehensive Comparative Genomics and Phenotyping of Methylobacterium Species.</title>
        <authorList>
            <person name="Alessa O."/>
            <person name="Ogura Y."/>
            <person name="Fujitani Y."/>
            <person name="Takami H."/>
            <person name="Hayashi T."/>
            <person name="Sahin N."/>
            <person name="Tani A."/>
        </authorList>
    </citation>
    <scope>NUCLEOTIDE SEQUENCE</scope>
    <source>
        <strain evidence="7">KCTC 52305</strain>
    </source>
</reference>
<reference evidence="7" key="2">
    <citation type="submission" date="2021-08" db="EMBL/GenBank/DDBJ databases">
        <authorList>
            <person name="Tani A."/>
            <person name="Ola A."/>
            <person name="Ogura Y."/>
            <person name="Katsura K."/>
            <person name="Hayashi T."/>
        </authorList>
    </citation>
    <scope>NUCLEOTIDE SEQUENCE</scope>
    <source>
        <strain evidence="7">KCTC 52305</strain>
    </source>
</reference>
<keyword evidence="1 3" id="KW-0807">Transducer</keyword>
<dbReference type="EMBL" id="BPQH01000018">
    <property type="protein sequence ID" value="GJD52243.1"/>
    <property type="molecule type" value="Genomic_DNA"/>
</dbReference>
<evidence type="ECO:0000256" key="3">
    <source>
        <dbReference type="PROSITE-ProRule" id="PRU00284"/>
    </source>
</evidence>
<dbReference type="InterPro" id="IPR004089">
    <property type="entry name" value="MCPsignal_dom"/>
</dbReference>
<evidence type="ECO:0000259" key="6">
    <source>
        <dbReference type="PROSITE" id="PS50111"/>
    </source>
</evidence>
<accession>A0ABQ4R3N6</accession>
<dbReference type="PANTHER" id="PTHR32089:SF112">
    <property type="entry name" value="LYSOZYME-LIKE PROTEIN-RELATED"/>
    <property type="match status" value="1"/>
</dbReference>
<dbReference type="InterPro" id="IPR004090">
    <property type="entry name" value="Chemotax_Me-accpt_rcpt"/>
</dbReference>
<dbReference type="SMART" id="SM00283">
    <property type="entry name" value="MA"/>
    <property type="match status" value="1"/>
</dbReference>
<feature type="transmembrane region" description="Helical" evidence="5">
    <location>
        <begin position="92"/>
        <end position="115"/>
    </location>
</feature>
<dbReference type="Proteomes" id="UP001055167">
    <property type="component" value="Unassembled WGS sequence"/>
</dbReference>
<dbReference type="RefSeq" id="WP_128566102.1">
    <property type="nucleotide sequence ID" value="NZ_BPQH01000018.1"/>
</dbReference>
<evidence type="ECO:0000256" key="2">
    <source>
        <dbReference type="ARBA" id="ARBA00029447"/>
    </source>
</evidence>
<feature type="transmembrane region" description="Helical" evidence="5">
    <location>
        <begin position="122"/>
        <end position="138"/>
    </location>
</feature>
<dbReference type="PANTHER" id="PTHR32089">
    <property type="entry name" value="METHYL-ACCEPTING CHEMOTAXIS PROTEIN MCPB"/>
    <property type="match status" value="1"/>
</dbReference>
<comment type="caution">
    <text evidence="7">The sequence shown here is derived from an EMBL/GenBank/DDBJ whole genome shotgun (WGS) entry which is preliminary data.</text>
</comment>
<evidence type="ECO:0000256" key="1">
    <source>
        <dbReference type="ARBA" id="ARBA00023224"/>
    </source>
</evidence>
<proteinExistence type="inferred from homology"/>
<evidence type="ECO:0000256" key="4">
    <source>
        <dbReference type="SAM" id="Coils"/>
    </source>
</evidence>
<keyword evidence="5" id="KW-0472">Membrane</keyword>
<sequence>MIDLDAFRRAYARFLIGFLWANVPVAGLAASGGPVLVAVAASSSLAGAATLSWWRDPTGTWTRAMTSVALVGMAAVLVFALAGHPWQIDLHMYFFACLAVLAGWCDGRVILLAAATTALHHLALNLALPALVFPGAAGGDLARVLLHAAIVAVEAGVLVWICRTIARSFAALVASERDAVAGLERMRQLEAVAEREARDSRERACDLEASLERMRQLEAEAAAMRAGAEQVRRQESARVADGFEQAVGGIVAQVRTASAELRRAAHGMTEGAGRTASGSASVAAAAARTAGDVDAVAAAASELGGTVREIGRQVGQSADLVRCALTEAGETATLVGELSAAAGRIGDVVGMISTIAGQTNLLALNATIEAARAGEAGRGFAVVAAEVKQLAAQTARATGDIAEQIGRMQSATGLAVAAIDGIGGRIRTIDAAAVAVAAATGRQGEATREIVRAIGEAAAGTGAVTQSAEVVAGAAGQAGADADRVLASACAMAEEAAHLGSEVDRFLATMRAA</sequence>
<keyword evidence="4" id="KW-0175">Coiled coil</keyword>
<evidence type="ECO:0000256" key="5">
    <source>
        <dbReference type="SAM" id="Phobius"/>
    </source>
</evidence>
<comment type="similarity">
    <text evidence="2">Belongs to the methyl-accepting chemotaxis (MCP) protein family.</text>
</comment>
<gene>
    <name evidence="7" type="ORF">OPKNFCMD_5006</name>
</gene>
<evidence type="ECO:0000313" key="8">
    <source>
        <dbReference type="Proteomes" id="UP001055167"/>
    </source>
</evidence>
<feature type="transmembrane region" description="Helical" evidence="5">
    <location>
        <begin position="144"/>
        <end position="162"/>
    </location>
</feature>
<dbReference type="PRINTS" id="PR00260">
    <property type="entry name" value="CHEMTRNSDUCR"/>
</dbReference>
<keyword evidence="8" id="KW-1185">Reference proteome</keyword>
<dbReference type="Gene3D" id="1.10.287.950">
    <property type="entry name" value="Methyl-accepting chemotaxis protein"/>
    <property type="match status" value="1"/>
</dbReference>
<organism evidence="7 8">
    <name type="scientific">Methylobacterium crusticola</name>
    <dbReference type="NCBI Taxonomy" id="1697972"/>
    <lineage>
        <taxon>Bacteria</taxon>
        <taxon>Pseudomonadati</taxon>
        <taxon>Pseudomonadota</taxon>
        <taxon>Alphaproteobacteria</taxon>
        <taxon>Hyphomicrobiales</taxon>
        <taxon>Methylobacteriaceae</taxon>
        <taxon>Methylobacterium</taxon>
    </lineage>
</organism>
<dbReference type="Pfam" id="PF00015">
    <property type="entry name" value="MCPsignal"/>
    <property type="match status" value="1"/>
</dbReference>
<feature type="domain" description="Methyl-accepting transducer" evidence="6">
    <location>
        <begin position="250"/>
        <end position="486"/>
    </location>
</feature>
<keyword evidence="5" id="KW-0812">Transmembrane</keyword>
<feature type="transmembrane region" description="Helical" evidence="5">
    <location>
        <begin position="66"/>
        <end position="86"/>
    </location>
</feature>